<dbReference type="AlphaFoldDB" id="A0A060HTF3"/>
<proteinExistence type="predicted"/>
<protein>
    <submittedName>
        <fullName evidence="1">Uncharacterized protein</fullName>
    </submittedName>
</protein>
<organism evidence="1 2">
    <name type="scientific">Nitrososphaera viennensis EN76</name>
    <dbReference type="NCBI Taxonomy" id="926571"/>
    <lineage>
        <taxon>Archaea</taxon>
        <taxon>Nitrososphaerota</taxon>
        <taxon>Nitrososphaeria</taxon>
        <taxon>Nitrososphaerales</taxon>
        <taxon>Nitrososphaeraceae</taxon>
        <taxon>Nitrososphaera</taxon>
    </lineage>
</organism>
<dbReference type="Proteomes" id="UP000027093">
    <property type="component" value="Chromosome"/>
</dbReference>
<dbReference type="KEGG" id="nvn:NVIE_024810"/>
<gene>
    <name evidence="1" type="ORF">NVIE_024810</name>
</gene>
<sequence length="59" mass="6948">MEIFLNKHILRMSAEDNLRSTIKLFGKYKPHCVPYILKKFRKRKCDCCNGTGFLDDHSS</sequence>
<keyword evidence="2" id="KW-1185">Reference proteome</keyword>
<reference evidence="1 2" key="1">
    <citation type="journal article" date="2014" name="Int. J. Syst. Evol. Microbiol.">
        <title>Nitrososphaera viennensis gen. nov., sp. nov., an aerobic and mesophilic, ammonia-oxidizing archaeon from soil and a member of the archaeal phylum Thaumarchaeota.</title>
        <authorList>
            <person name="Stieglmeier M."/>
            <person name="Klingl A."/>
            <person name="Alves R.J."/>
            <person name="Rittmann S.K."/>
            <person name="Melcher M."/>
            <person name="Leisch N."/>
            <person name="Schleper C."/>
        </authorList>
    </citation>
    <scope>NUCLEOTIDE SEQUENCE [LARGE SCALE GENOMIC DNA]</scope>
    <source>
        <strain evidence="1">EN76</strain>
    </source>
</reference>
<dbReference type="HOGENOM" id="CLU_2949438_0_0_2"/>
<evidence type="ECO:0000313" key="1">
    <source>
        <dbReference type="EMBL" id="AIC16746.1"/>
    </source>
</evidence>
<name>A0A060HTF3_9ARCH</name>
<evidence type="ECO:0000313" key="2">
    <source>
        <dbReference type="Proteomes" id="UP000027093"/>
    </source>
</evidence>
<dbReference type="EMBL" id="CP007536">
    <property type="protein sequence ID" value="AIC16746.1"/>
    <property type="molecule type" value="Genomic_DNA"/>
</dbReference>
<accession>A0A060HTF3</accession>